<name>A0ABR3IRA4_9AGAR</name>
<evidence type="ECO:0000313" key="8">
    <source>
        <dbReference type="EMBL" id="KAL0945827.1"/>
    </source>
</evidence>
<feature type="region of interest" description="Disordered" evidence="7">
    <location>
        <begin position="29"/>
        <end position="63"/>
    </location>
</feature>
<proteinExistence type="inferred from homology"/>
<feature type="signal peptide" evidence="6">
    <location>
        <begin position="1"/>
        <end position="19"/>
    </location>
</feature>
<sequence length="140" mass="14002">MKFSAVFAVAAAAATVVGAVPGVETNAQRLARGLPPNPPTRRSAAEVMAKRSKPSSPPSQCNTGSTLCCNSTGHANDGLIGLILGLLGVVIKDLTVLIGVTCSPLTVIGAGSNSCSHQPVCCTNNSFNGVIATGCSPINL</sequence>
<comment type="subcellular location">
    <subcellularLocation>
        <location evidence="1 6">Secreted</location>
        <location evidence="1 6">Cell wall</location>
    </subcellularLocation>
</comment>
<evidence type="ECO:0000256" key="1">
    <source>
        <dbReference type="ARBA" id="ARBA00004191"/>
    </source>
</evidence>
<dbReference type="SMART" id="SM00075">
    <property type="entry name" value="HYDRO"/>
    <property type="match status" value="1"/>
</dbReference>
<keyword evidence="3 6" id="KW-0134">Cell wall</keyword>
<dbReference type="Proteomes" id="UP001556367">
    <property type="component" value="Unassembled WGS sequence"/>
</dbReference>
<comment type="caution">
    <text evidence="8">The sequence shown here is derived from an EMBL/GenBank/DDBJ whole genome shotgun (WGS) entry which is preliminary data.</text>
</comment>
<dbReference type="EMBL" id="JASNQZ010000015">
    <property type="protein sequence ID" value="KAL0945827.1"/>
    <property type="molecule type" value="Genomic_DNA"/>
</dbReference>
<evidence type="ECO:0000256" key="7">
    <source>
        <dbReference type="SAM" id="MobiDB-lite"/>
    </source>
</evidence>
<dbReference type="Pfam" id="PF01185">
    <property type="entry name" value="Hydrophobin"/>
    <property type="match status" value="1"/>
</dbReference>
<keyword evidence="9" id="KW-1185">Reference proteome</keyword>
<evidence type="ECO:0000256" key="4">
    <source>
        <dbReference type="ARBA" id="ARBA00022525"/>
    </source>
</evidence>
<reference evidence="9" key="1">
    <citation type="submission" date="2024-06" db="EMBL/GenBank/DDBJ databases">
        <title>Multi-omics analyses provide insights into the biosynthesis of the anticancer antibiotic pleurotin in Hohenbuehelia grisea.</title>
        <authorList>
            <person name="Weaver J.A."/>
            <person name="Alberti F."/>
        </authorList>
    </citation>
    <scope>NUCLEOTIDE SEQUENCE [LARGE SCALE GENOMIC DNA]</scope>
    <source>
        <strain evidence="9">T-177</strain>
    </source>
</reference>
<evidence type="ECO:0000256" key="6">
    <source>
        <dbReference type="RuleBase" id="RU365009"/>
    </source>
</evidence>
<dbReference type="InterPro" id="IPR001338">
    <property type="entry name" value="Class_I_Hydrophobin"/>
</dbReference>
<evidence type="ECO:0000256" key="2">
    <source>
        <dbReference type="ARBA" id="ARBA00010446"/>
    </source>
</evidence>
<dbReference type="CDD" id="cd23507">
    <property type="entry name" value="hydrophobin_I"/>
    <property type="match status" value="1"/>
</dbReference>
<comment type="similarity">
    <text evidence="2 6">Belongs to the fungal hydrophobin family.</text>
</comment>
<organism evidence="8 9">
    <name type="scientific">Hohenbuehelia grisea</name>
    <dbReference type="NCBI Taxonomy" id="104357"/>
    <lineage>
        <taxon>Eukaryota</taxon>
        <taxon>Fungi</taxon>
        <taxon>Dikarya</taxon>
        <taxon>Basidiomycota</taxon>
        <taxon>Agaricomycotina</taxon>
        <taxon>Agaricomycetes</taxon>
        <taxon>Agaricomycetidae</taxon>
        <taxon>Agaricales</taxon>
        <taxon>Pleurotineae</taxon>
        <taxon>Pleurotaceae</taxon>
        <taxon>Hohenbuehelia</taxon>
    </lineage>
</organism>
<gene>
    <name evidence="8" type="ORF">HGRIS_012111</name>
</gene>
<evidence type="ECO:0000313" key="9">
    <source>
        <dbReference type="Proteomes" id="UP001556367"/>
    </source>
</evidence>
<keyword evidence="4 6" id="KW-0964">Secreted</keyword>
<protein>
    <recommendedName>
        <fullName evidence="6">Hydrophobin</fullName>
    </recommendedName>
</protein>
<keyword evidence="6" id="KW-0732">Signal</keyword>
<evidence type="ECO:0000256" key="3">
    <source>
        <dbReference type="ARBA" id="ARBA00022512"/>
    </source>
</evidence>
<accession>A0ABR3IRA4</accession>
<evidence type="ECO:0000256" key="5">
    <source>
        <dbReference type="ARBA" id="ARBA00023157"/>
    </source>
</evidence>
<feature type="chain" id="PRO_5044978761" description="Hydrophobin" evidence="6">
    <location>
        <begin position="20"/>
        <end position="140"/>
    </location>
</feature>
<keyword evidence="5 6" id="KW-1015">Disulfide bond</keyword>